<gene>
    <name evidence="1" type="ORF">PAESOLCIP111_03974</name>
</gene>
<evidence type="ECO:0008006" key="3">
    <source>
        <dbReference type="Google" id="ProtNLM"/>
    </source>
</evidence>
<dbReference type="RefSeq" id="WP_218093710.1">
    <property type="nucleotide sequence ID" value="NZ_CAJVAS010000019.1"/>
</dbReference>
<comment type="caution">
    <text evidence="1">The sequence shown here is derived from an EMBL/GenBank/DDBJ whole genome shotgun (WGS) entry which is preliminary data.</text>
</comment>
<organism evidence="1 2">
    <name type="scientific">Paenibacillus solanacearum</name>
    <dbReference type="NCBI Taxonomy" id="2048548"/>
    <lineage>
        <taxon>Bacteria</taxon>
        <taxon>Bacillati</taxon>
        <taxon>Bacillota</taxon>
        <taxon>Bacilli</taxon>
        <taxon>Bacillales</taxon>
        <taxon>Paenibacillaceae</taxon>
        <taxon>Paenibacillus</taxon>
    </lineage>
</organism>
<protein>
    <recommendedName>
        <fullName evidence="3">Baseplate assembly protein</fullName>
    </recommendedName>
</protein>
<accession>A0A916K6F2</accession>
<name>A0A916K6F2_9BACL</name>
<proteinExistence type="predicted"/>
<evidence type="ECO:0000313" key="1">
    <source>
        <dbReference type="EMBL" id="CAG7638761.1"/>
    </source>
</evidence>
<evidence type="ECO:0000313" key="2">
    <source>
        <dbReference type="Proteomes" id="UP000693672"/>
    </source>
</evidence>
<dbReference type="InterPro" id="IPR011749">
    <property type="entry name" value="CHP02243"/>
</dbReference>
<sequence>MLPLPNLDDRTFEQLVREARDRIPGIFPEWTDQNAHDPGMTLLELLAWHIEMQQFQLAVLTDSHERKFLKLLGESPNDRAPSIATVSCSGAERSVLLPRGTLLRAGELPFETEEPITVMPDPVVRLALYTDEGIYEIPQNFETSSAPFYPFGDGGGVNASMIIAVDEAMPASTPISLRIELAGPEPPHRIPAGCSDFAPYVNVAWSFLEDESEADWQPLPVIRDETYGLCQSGAVTFQLPAASGSVKRIKAHLAEGGYCDPPLIRQLRWNTAAVRQGETLCVSECFDGTSGEAEQGYAHAAEQPSFPLEHALFQTGIVSVQCSHPSGGWTDLEEDKYRIAVSEGRAYLAFADGLLPAGKQTIRAVAVSKRFEGQAQCDRGTGRSGQTLRLAIHPILPDTLRLQVGWIPEGAESVVWFDWQRVPDFDGSDAQSHHYVIDEKEGVIRFSDGVYGAVPPAAPFPNIRVIGYRTGTGESGNVKEHTITQLETVQSGMAALQVTNPYPASGGAEPESVREAMQRASLHIFDPKCGVTAEDLERRAMEVPGLRIARVKTIPGYKPAKSYDSREREIGHISVVIVPYSRQPCPKPTRGMLQTVRRRLEPYRLLTTTLHVIPPEYIKVTVHAVIVADPRYGGREGSVRQALERWLQPYGDGGAAPGWAFGEPIYKSDVYDRIHRVPGVQYIQDVWLTADGNGAYREEGGDIRLPPNGLVISGSHEIEFIMSG</sequence>
<reference evidence="1" key="1">
    <citation type="submission" date="2021-06" db="EMBL/GenBank/DDBJ databases">
        <authorList>
            <person name="Criscuolo A."/>
        </authorList>
    </citation>
    <scope>NUCLEOTIDE SEQUENCE</scope>
    <source>
        <strain evidence="1">CIP111600</strain>
    </source>
</reference>
<keyword evidence="2" id="KW-1185">Reference proteome</keyword>
<dbReference type="Proteomes" id="UP000693672">
    <property type="component" value="Unassembled WGS sequence"/>
</dbReference>
<dbReference type="EMBL" id="CAJVAS010000019">
    <property type="protein sequence ID" value="CAG7638761.1"/>
    <property type="molecule type" value="Genomic_DNA"/>
</dbReference>
<dbReference type="AlphaFoldDB" id="A0A916K6F2"/>
<dbReference type="NCBIfam" id="TIGR02243">
    <property type="entry name" value="putative baseplate assembly protein"/>
    <property type="match status" value="1"/>
</dbReference>